<evidence type="ECO:0000256" key="16">
    <source>
        <dbReference type="SAM" id="Phobius"/>
    </source>
</evidence>
<dbReference type="SUPFAM" id="SSF47384">
    <property type="entry name" value="Homodimeric domain of signal transducing histidine kinase"/>
    <property type="match status" value="1"/>
</dbReference>
<evidence type="ECO:0000256" key="5">
    <source>
        <dbReference type="ARBA" id="ARBA00022519"/>
    </source>
</evidence>
<evidence type="ECO:0000256" key="14">
    <source>
        <dbReference type="ARBA" id="ARBA00023136"/>
    </source>
</evidence>
<feature type="transmembrane region" description="Helical" evidence="16">
    <location>
        <begin position="12"/>
        <end position="35"/>
    </location>
</feature>
<evidence type="ECO:0000256" key="13">
    <source>
        <dbReference type="ARBA" id="ARBA00023012"/>
    </source>
</evidence>
<dbReference type="InterPro" id="IPR004358">
    <property type="entry name" value="Sig_transdc_His_kin-like_C"/>
</dbReference>
<feature type="domain" description="Histidine kinase" evidence="17">
    <location>
        <begin position="381"/>
        <end position="592"/>
    </location>
</feature>
<dbReference type="InterPro" id="IPR029151">
    <property type="entry name" value="Sensor-like_sf"/>
</dbReference>
<dbReference type="InterPro" id="IPR036097">
    <property type="entry name" value="HisK_dim/P_sf"/>
</dbReference>
<keyword evidence="12 16" id="KW-1133">Transmembrane helix</keyword>
<keyword evidence="14 16" id="KW-0472">Membrane</keyword>
<dbReference type="InterPro" id="IPR003661">
    <property type="entry name" value="HisK_dim/P_dom"/>
</dbReference>
<evidence type="ECO:0000313" key="19">
    <source>
        <dbReference type="Proteomes" id="UP000229897"/>
    </source>
</evidence>
<dbReference type="InterPro" id="IPR017055">
    <property type="entry name" value="Sig_transdc_His_kinase_DctB"/>
</dbReference>
<dbReference type="InterPro" id="IPR033479">
    <property type="entry name" value="dCache_1"/>
</dbReference>
<dbReference type="Pfam" id="PF02743">
    <property type="entry name" value="dCache_1"/>
    <property type="match status" value="1"/>
</dbReference>
<keyword evidence="10 18" id="KW-0418">Kinase</keyword>
<dbReference type="KEGG" id="mass:CR152_01820"/>
<dbReference type="CDD" id="cd00082">
    <property type="entry name" value="HisKA"/>
    <property type="match status" value="1"/>
</dbReference>
<evidence type="ECO:0000256" key="12">
    <source>
        <dbReference type="ARBA" id="ARBA00022989"/>
    </source>
</evidence>
<dbReference type="PIRSF" id="PIRSF036431">
    <property type="entry name" value="STHK_DctB"/>
    <property type="match status" value="1"/>
</dbReference>
<sequence length="597" mass="64583">MQAFRQFAVSRSVGTVAAWAAIIGLSAAVAFVYAWSERRGYAQLGEVQAQQLDLYAAALESELGRHEYLPGIVALDHDVHALLRNPAGAGLRERANKRLTSLNARAGSLAIFVLDTAGMVRAASNWYQPETSVGMDLAALPYFSGAMQGGPARYFSRAAARNSPEYYFAQQVLQGGQVLGVVVVKISLDPIESTWVAAAAQSHNDFFMVLDADGTIVLSSAPQWRNRKADLQAIDQGKPVVAWRALNPAAPSTRYASQSRPMARQGWRLLTLTNAAPVKLQAGQNAVAAGLLAGFLGLLAMFVAMRRRAIASRLQAREALQRAHDELELRVADRTAALHAMNRELLHQIGEREHAEQVLRASQDDLLHASKLALLGQMSAGITHEISQPLTALRSLSFNAQLLLKRGDLARVEKNLRSVSDLTERMGRLTEQLKSFSRKTPLAMAPLTLSKAVDNTLQLLENRIRTEHACVQLDLAPSVRAMCDANRLEQVLINLCANALDAMLDAPVKNLAIRLWSAGGRAHIRVSDSGAGIPQAVMARLFEPFFSTKLPGQGLGLGLAISADIVRDFGGTLRASNLPGGAAFELDLPLVEETSHV</sequence>
<protein>
    <recommendedName>
        <fullName evidence="15">C4-dicarboxylate transport sensor protein DctB</fullName>
        <ecNumber evidence="3">2.7.13.3</ecNumber>
    </recommendedName>
</protein>
<evidence type="ECO:0000256" key="11">
    <source>
        <dbReference type="ARBA" id="ARBA00022840"/>
    </source>
</evidence>
<comment type="subcellular location">
    <subcellularLocation>
        <location evidence="2">Cell inner membrane</location>
        <topology evidence="2">Multi-pass membrane protein</topology>
    </subcellularLocation>
</comment>
<dbReference type="InterPro" id="IPR036890">
    <property type="entry name" value="HATPase_C_sf"/>
</dbReference>
<dbReference type="EMBL" id="CP024608">
    <property type="protein sequence ID" value="ATQ73385.1"/>
    <property type="molecule type" value="Genomic_DNA"/>
</dbReference>
<evidence type="ECO:0000256" key="8">
    <source>
        <dbReference type="ARBA" id="ARBA00022692"/>
    </source>
</evidence>
<dbReference type="InterPro" id="IPR005467">
    <property type="entry name" value="His_kinase_dom"/>
</dbReference>
<keyword evidence="13" id="KW-0902">Two-component regulatory system</keyword>
<dbReference type="PANTHER" id="PTHR43065">
    <property type="entry name" value="SENSOR HISTIDINE KINASE"/>
    <property type="match status" value="1"/>
</dbReference>
<evidence type="ECO:0000259" key="17">
    <source>
        <dbReference type="PROSITE" id="PS50109"/>
    </source>
</evidence>
<evidence type="ECO:0000256" key="7">
    <source>
        <dbReference type="ARBA" id="ARBA00022679"/>
    </source>
</evidence>
<dbReference type="Gene3D" id="1.10.287.130">
    <property type="match status" value="1"/>
</dbReference>
<evidence type="ECO:0000313" key="18">
    <source>
        <dbReference type="EMBL" id="ATQ73385.1"/>
    </source>
</evidence>
<dbReference type="Proteomes" id="UP000229897">
    <property type="component" value="Chromosome"/>
</dbReference>
<dbReference type="SMART" id="SM00387">
    <property type="entry name" value="HATPase_c"/>
    <property type="match status" value="1"/>
</dbReference>
<evidence type="ECO:0000256" key="1">
    <source>
        <dbReference type="ARBA" id="ARBA00000085"/>
    </source>
</evidence>
<dbReference type="FunFam" id="1.10.287.130:FF:000049">
    <property type="entry name" value="C4-dicarboxylate transport sensor protein DctB"/>
    <property type="match status" value="1"/>
</dbReference>
<gene>
    <name evidence="18" type="ORF">CR152_01820</name>
</gene>
<feature type="transmembrane region" description="Helical" evidence="16">
    <location>
        <begin position="286"/>
        <end position="305"/>
    </location>
</feature>
<dbReference type="Gene3D" id="3.30.565.10">
    <property type="entry name" value="Histidine kinase-like ATPase, C-terminal domain"/>
    <property type="match status" value="1"/>
</dbReference>
<keyword evidence="4" id="KW-1003">Cell membrane</keyword>
<keyword evidence="6" id="KW-0597">Phosphoprotein</keyword>
<dbReference type="SUPFAM" id="SSF55874">
    <property type="entry name" value="ATPase domain of HSP90 chaperone/DNA topoisomerase II/histidine kinase"/>
    <property type="match status" value="1"/>
</dbReference>
<dbReference type="AlphaFoldDB" id="A0A2D2DEH8"/>
<accession>A0A2D2DEH8</accession>
<evidence type="ECO:0000256" key="6">
    <source>
        <dbReference type="ARBA" id="ARBA00022553"/>
    </source>
</evidence>
<dbReference type="GO" id="GO:0005886">
    <property type="term" value="C:plasma membrane"/>
    <property type="evidence" value="ECO:0007669"/>
    <property type="project" value="UniProtKB-SubCell"/>
</dbReference>
<evidence type="ECO:0000256" key="2">
    <source>
        <dbReference type="ARBA" id="ARBA00004429"/>
    </source>
</evidence>
<reference evidence="18" key="1">
    <citation type="submission" date="2017-10" db="EMBL/GenBank/DDBJ databases">
        <title>Massilia psychrophilum sp. nov., a novel purple-pigmented bacterium isolated from Tianshan glacier, Xinjiang Municipality, China.</title>
        <authorList>
            <person name="Wang H."/>
        </authorList>
    </citation>
    <scope>NUCLEOTIDE SEQUENCE [LARGE SCALE GENOMIC DNA]</scope>
    <source>
        <strain evidence="18">B2</strain>
    </source>
</reference>
<dbReference type="InterPro" id="IPR003594">
    <property type="entry name" value="HATPase_dom"/>
</dbReference>
<dbReference type="Pfam" id="PF02518">
    <property type="entry name" value="HATPase_c"/>
    <property type="match status" value="1"/>
</dbReference>
<evidence type="ECO:0000256" key="4">
    <source>
        <dbReference type="ARBA" id="ARBA00022475"/>
    </source>
</evidence>
<dbReference type="PRINTS" id="PR00344">
    <property type="entry name" value="BCTRLSENSOR"/>
</dbReference>
<dbReference type="Gene3D" id="3.30.450.20">
    <property type="entry name" value="PAS domain"/>
    <property type="match status" value="2"/>
</dbReference>
<dbReference type="EC" id="2.7.13.3" evidence="3"/>
<dbReference type="Pfam" id="PF00512">
    <property type="entry name" value="HisKA"/>
    <property type="match status" value="1"/>
</dbReference>
<dbReference type="PROSITE" id="PS50109">
    <property type="entry name" value="HIS_KIN"/>
    <property type="match status" value="1"/>
</dbReference>
<organism evidence="18 19">
    <name type="scientific">Massilia violaceinigra</name>
    <dbReference type="NCBI Taxonomy" id="2045208"/>
    <lineage>
        <taxon>Bacteria</taxon>
        <taxon>Pseudomonadati</taxon>
        <taxon>Pseudomonadota</taxon>
        <taxon>Betaproteobacteria</taxon>
        <taxon>Burkholderiales</taxon>
        <taxon>Oxalobacteraceae</taxon>
        <taxon>Telluria group</taxon>
        <taxon>Massilia</taxon>
    </lineage>
</organism>
<dbReference type="OrthoDB" id="9772100at2"/>
<evidence type="ECO:0000256" key="3">
    <source>
        <dbReference type="ARBA" id="ARBA00012438"/>
    </source>
</evidence>
<keyword evidence="8 16" id="KW-0812">Transmembrane</keyword>
<keyword evidence="5" id="KW-0997">Cell inner membrane</keyword>
<dbReference type="GO" id="GO:0000155">
    <property type="term" value="F:phosphorelay sensor kinase activity"/>
    <property type="evidence" value="ECO:0007669"/>
    <property type="project" value="InterPro"/>
</dbReference>
<dbReference type="SUPFAM" id="SSF103190">
    <property type="entry name" value="Sensory domain-like"/>
    <property type="match status" value="1"/>
</dbReference>
<keyword evidence="9" id="KW-0547">Nucleotide-binding</keyword>
<dbReference type="SMART" id="SM00388">
    <property type="entry name" value="HisKA"/>
    <property type="match status" value="1"/>
</dbReference>
<evidence type="ECO:0000256" key="10">
    <source>
        <dbReference type="ARBA" id="ARBA00022777"/>
    </source>
</evidence>
<comment type="catalytic activity">
    <reaction evidence="1">
        <text>ATP + protein L-histidine = ADP + protein N-phospho-L-histidine.</text>
        <dbReference type="EC" id="2.7.13.3"/>
    </reaction>
</comment>
<proteinExistence type="predicted"/>
<evidence type="ECO:0000256" key="15">
    <source>
        <dbReference type="ARBA" id="ARBA00073143"/>
    </source>
</evidence>
<evidence type="ECO:0000256" key="9">
    <source>
        <dbReference type="ARBA" id="ARBA00022741"/>
    </source>
</evidence>
<keyword evidence="11" id="KW-0067">ATP-binding</keyword>
<dbReference type="GO" id="GO:0005524">
    <property type="term" value="F:ATP binding"/>
    <property type="evidence" value="ECO:0007669"/>
    <property type="project" value="UniProtKB-KW"/>
</dbReference>
<keyword evidence="7" id="KW-0808">Transferase</keyword>
<keyword evidence="19" id="KW-1185">Reference proteome</keyword>
<dbReference type="PANTHER" id="PTHR43065:SF46">
    <property type="entry name" value="C4-DICARBOXYLATE TRANSPORT SENSOR PROTEIN DCTB"/>
    <property type="match status" value="1"/>
</dbReference>
<dbReference type="Gene3D" id="6.10.250.3020">
    <property type="match status" value="1"/>
</dbReference>
<name>A0A2D2DEH8_9BURK</name>